<proteinExistence type="predicted"/>
<sequence length="226" mass="26020">MENFSSYDEDDGDTDEDNDEEYISDTVPMDDNDVGLEEGEFRIPEVDIVKESIDATNEDDQGNGNDIHGDCQKSSIGMEVHDDALFIGEWSRRNIANLARILRPLMMKVNIDPKEIVSWNSDSRCWESEFMIDNRFSVSLIRDCFEMAGHIVYDRPFDWNKMIPFKILCFIWRAKQGRIPSAVELKSRGITIPSTMCISCKQEEETSDHMLITCQSVRTVMNKILN</sequence>
<reference evidence="3" key="1">
    <citation type="submission" date="2023-04" db="EMBL/GenBank/DDBJ databases">
        <authorList>
            <person name="Vijverberg K."/>
            <person name="Xiong W."/>
            <person name="Schranz E."/>
        </authorList>
    </citation>
    <scope>NUCLEOTIDE SEQUENCE</scope>
</reference>
<gene>
    <name evidence="3" type="ORF">LSALG_LOCUS5232</name>
</gene>
<name>A0AA35V0R4_LACSI</name>
<protein>
    <recommendedName>
        <fullName evidence="2">Reverse transcriptase zinc-binding domain-containing protein</fullName>
    </recommendedName>
</protein>
<organism evidence="3 4">
    <name type="scientific">Lactuca saligna</name>
    <name type="common">Willowleaf lettuce</name>
    <dbReference type="NCBI Taxonomy" id="75948"/>
    <lineage>
        <taxon>Eukaryota</taxon>
        <taxon>Viridiplantae</taxon>
        <taxon>Streptophyta</taxon>
        <taxon>Embryophyta</taxon>
        <taxon>Tracheophyta</taxon>
        <taxon>Spermatophyta</taxon>
        <taxon>Magnoliopsida</taxon>
        <taxon>eudicotyledons</taxon>
        <taxon>Gunneridae</taxon>
        <taxon>Pentapetalae</taxon>
        <taxon>asterids</taxon>
        <taxon>campanulids</taxon>
        <taxon>Asterales</taxon>
        <taxon>Asteraceae</taxon>
        <taxon>Cichorioideae</taxon>
        <taxon>Cichorieae</taxon>
        <taxon>Lactucinae</taxon>
        <taxon>Lactuca</taxon>
    </lineage>
</organism>
<feature type="domain" description="Reverse transcriptase zinc-binding" evidence="2">
    <location>
        <begin position="154"/>
        <end position="218"/>
    </location>
</feature>
<feature type="region of interest" description="Disordered" evidence="1">
    <location>
        <begin position="1"/>
        <end position="34"/>
    </location>
</feature>
<dbReference type="Pfam" id="PF13966">
    <property type="entry name" value="zf-RVT"/>
    <property type="match status" value="1"/>
</dbReference>
<accession>A0AA35V0R4</accession>
<evidence type="ECO:0000313" key="3">
    <source>
        <dbReference type="EMBL" id="CAI9264591.1"/>
    </source>
</evidence>
<keyword evidence="4" id="KW-1185">Reference proteome</keyword>
<evidence type="ECO:0000256" key="1">
    <source>
        <dbReference type="SAM" id="MobiDB-lite"/>
    </source>
</evidence>
<feature type="compositionally biased region" description="Acidic residues" evidence="1">
    <location>
        <begin position="7"/>
        <end position="34"/>
    </location>
</feature>
<dbReference type="EMBL" id="OX465086">
    <property type="protein sequence ID" value="CAI9264591.1"/>
    <property type="molecule type" value="Genomic_DNA"/>
</dbReference>
<dbReference type="Proteomes" id="UP001177003">
    <property type="component" value="Chromosome 0"/>
</dbReference>
<dbReference type="AlphaFoldDB" id="A0AA35V0R4"/>
<evidence type="ECO:0000259" key="2">
    <source>
        <dbReference type="Pfam" id="PF13966"/>
    </source>
</evidence>
<dbReference type="InterPro" id="IPR026960">
    <property type="entry name" value="RVT-Znf"/>
</dbReference>
<evidence type="ECO:0000313" key="4">
    <source>
        <dbReference type="Proteomes" id="UP001177003"/>
    </source>
</evidence>